<sequence>MVDKNIYIVQGEICTVVGAIKRNSRWNTHTLLDEEQDPLLNNFSHLKEILNNMKGSDVPRPNDLAHGPPGQEDVLVPAFFIICSRAWGEATATDQS</sequence>
<evidence type="ECO:0000313" key="1">
    <source>
        <dbReference type="Ensembl" id="ENSSTUP00000076665.1"/>
    </source>
</evidence>
<accession>A0A674BYY4</accession>
<reference evidence="1" key="1">
    <citation type="submission" date="2025-08" db="UniProtKB">
        <authorList>
            <consortium name="Ensembl"/>
        </authorList>
    </citation>
    <scope>IDENTIFICATION</scope>
</reference>
<dbReference type="Proteomes" id="UP000472277">
    <property type="component" value="Chromosome 18"/>
</dbReference>
<keyword evidence="2" id="KW-1185">Reference proteome</keyword>
<dbReference type="Ensembl" id="ENSSTUT00000081609.1">
    <property type="protein sequence ID" value="ENSSTUP00000076665.1"/>
    <property type="gene ID" value="ENSSTUG00000033240.1"/>
</dbReference>
<reference evidence="1" key="2">
    <citation type="submission" date="2025-09" db="UniProtKB">
        <authorList>
            <consortium name="Ensembl"/>
        </authorList>
    </citation>
    <scope>IDENTIFICATION</scope>
</reference>
<dbReference type="AlphaFoldDB" id="A0A674BYY4"/>
<name>A0A674BYY4_SALTR</name>
<organism evidence="1 2">
    <name type="scientific">Salmo trutta</name>
    <name type="common">Brown trout</name>
    <dbReference type="NCBI Taxonomy" id="8032"/>
    <lineage>
        <taxon>Eukaryota</taxon>
        <taxon>Metazoa</taxon>
        <taxon>Chordata</taxon>
        <taxon>Craniata</taxon>
        <taxon>Vertebrata</taxon>
        <taxon>Euteleostomi</taxon>
        <taxon>Actinopterygii</taxon>
        <taxon>Neopterygii</taxon>
        <taxon>Teleostei</taxon>
        <taxon>Protacanthopterygii</taxon>
        <taxon>Salmoniformes</taxon>
        <taxon>Salmonidae</taxon>
        <taxon>Salmoninae</taxon>
        <taxon>Salmo</taxon>
    </lineage>
</organism>
<proteinExistence type="predicted"/>
<protein>
    <submittedName>
        <fullName evidence="1">Golgi brefeldin A resistant guanine nucleotide exchange factor 1</fullName>
    </submittedName>
</protein>
<dbReference type="GeneTree" id="ENSGT00940000156925"/>
<gene>
    <name evidence="1" type="primary">GBF1</name>
    <name evidence="1" type="synonym">LOC115153155</name>
</gene>
<evidence type="ECO:0000313" key="2">
    <source>
        <dbReference type="Proteomes" id="UP000472277"/>
    </source>
</evidence>